<dbReference type="AlphaFoldDB" id="A0A1U7D6S4"/>
<organism evidence="4 5">
    <name type="scientific">Salipiger profundus</name>
    <dbReference type="NCBI Taxonomy" id="1229727"/>
    <lineage>
        <taxon>Bacteria</taxon>
        <taxon>Pseudomonadati</taxon>
        <taxon>Pseudomonadota</taxon>
        <taxon>Alphaproteobacteria</taxon>
        <taxon>Rhodobacterales</taxon>
        <taxon>Roseobacteraceae</taxon>
        <taxon>Salipiger</taxon>
    </lineage>
</organism>
<dbReference type="Gene3D" id="2.40.10.120">
    <property type="match status" value="1"/>
</dbReference>
<evidence type="ECO:0000259" key="3">
    <source>
        <dbReference type="Pfam" id="PF01471"/>
    </source>
</evidence>
<dbReference type="EMBL" id="CP014796">
    <property type="protein sequence ID" value="APX23760.1"/>
    <property type="molecule type" value="Genomic_DNA"/>
</dbReference>
<keyword evidence="2" id="KW-0732">Signal</keyword>
<dbReference type="Pfam" id="PF13365">
    <property type="entry name" value="Trypsin_2"/>
    <property type="match status" value="1"/>
</dbReference>
<evidence type="ECO:0000313" key="5">
    <source>
        <dbReference type="Proteomes" id="UP000186559"/>
    </source>
</evidence>
<feature type="domain" description="Peptidoglycan binding-like" evidence="3">
    <location>
        <begin position="184"/>
        <end position="233"/>
    </location>
</feature>
<dbReference type="InterPro" id="IPR036366">
    <property type="entry name" value="PGBDSf"/>
</dbReference>
<dbReference type="InterPro" id="IPR009003">
    <property type="entry name" value="Peptidase_S1_PA"/>
</dbReference>
<dbReference type="SUPFAM" id="SSF50494">
    <property type="entry name" value="Trypsin-like serine proteases"/>
    <property type="match status" value="1"/>
</dbReference>
<sequence precursor="true">MLKSFLMASATALVITGHAFAQSNTQELVYIQIEAQPSLNQAEQSLRGYARQLDNVNGFSLGGGWYGIALGPYQPDSAQALLRSLRGNGLIPRDSYLAASTEYNDQFWPVGAALNDPQAAPGPEAEEPEEGISTEELAQALDNAPDTSGPQDAPAPEAEPEPQPEPVVDETPRQARASEAQLTRSEREQLQIALRWAGVYDAGIDAAFGRGTRSAMAEWQGQNGYERTGVLTTMQRQDLLDQYNAVLEGMDMTLVTDDRAGIRIEMPLGAVAFDRYEAPFALYEPTGDLDARVLLISQPGDRAALNGLYEIMQTLEIVPLDGPRERRGNGFSLTGRNSSIVSHTEVTLRDGHIKGWTLIWPAGDEERRERVMNAMRASFSTTDAVLDPTQITDEGQAVDLVSGLEIRKPTATVSGFFVDGRGAVVTAANAVQSCGRVTLDDTYEASVAAASDADLGAALLRPSEALAPRAVGAFRADTPRLKSEVAVAGYPFGGVLSAPTLTFGSLEDLQGLEGEAELERLALSARPGDAGGPVLDNGGAVLGMLLPQRQGNQALPDDVAFAADASALQAFLRDSGVSASETRGERAMDPEDLTSLAADMTVKVSCWE</sequence>
<feature type="chain" id="PRO_5012097871" evidence="2">
    <location>
        <begin position="22"/>
        <end position="608"/>
    </location>
</feature>
<evidence type="ECO:0000313" key="4">
    <source>
        <dbReference type="EMBL" id="APX23760.1"/>
    </source>
</evidence>
<dbReference type="Gene3D" id="1.10.101.10">
    <property type="entry name" value="PGBD-like superfamily/PGBD"/>
    <property type="match status" value="1"/>
</dbReference>
<evidence type="ECO:0000256" key="2">
    <source>
        <dbReference type="SAM" id="SignalP"/>
    </source>
</evidence>
<feature type="signal peptide" evidence="2">
    <location>
        <begin position="1"/>
        <end position="21"/>
    </location>
</feature>
<reference evidence="4 5" key="1">
    <citation type="submission" date="2016-03" db="EMBL/GenBank/DDBJ databases">
        <title>Deep-sea bacteria in the southern Pacific.</title>
        <authorList>
            <person name="Tang K."/>
        </authorList>
    </citation>
    <scope>NUCLEOTIDE SEQUENCE [LARGE SCALE GENOMIC DNA]</scope>
    <source>
        <strain evidence="4 5">JLT2016</strain>
    </source>
</reference>
<feature type="compositionally biased region" description="Acidic residues" evidence="1">
    <location>
        <begin position="124"/>
        <end position="133"/>
    </location>
</feature>
<keyword evidence="5" id="KW-1185">Reference proteome</keyword>
<dbReference type="InterPro" id="IPR036365">
    <property type="entry name" value="PGBD-like_sf"/>
</dbReference>
<proteinExistence type="predicted"/>
<dbReference type="InterPro" id="IPR002477">
    <property type="entry name" value="Peptidoglycan-bd-like"/>
</dbReference>
<accession>A0A1U7D6S4</accession>
<gene>
    <name evidence="4" type="ORF">Ga0080559_TMP2964</name>
</gene>
<evidence type="ECO:0000256" key="1">
    <source>
        <dbReference type="SAM" id="MobiDB-lite"/>
    </source>
</evidence>
<dbReference type="KEGG" id="tpro:Ga0080559_TMP2964"/>
<dbReference type="Proteomes" id="UP000186559">
    <property type="component" value="Chromosome"/>
</dbReference>
<name>A0A1U7D6S4_9RHOB</name>
<dbReference type="Pfam" id="PF01471">
    <property type="entry name" value="PG_binding_1"/>
    <property type="match status" value="1"/>
</dbReference>
<protein>
    <submittedName>
        <fullName evidence="4">Putative peptidoglycan binding protein</fullName>
    </submittedName>
</protein>
<dbReference type="STRING" id="1229727.Ga0080559_TMP2964"/>
<feature type="region of interest" description="Disordered" evidence="1">
    <location>
        <begin position="112"/>
        <end position="184"/>
    </location>
</feature>
<dbReference type="SUPFAM" id="SSF47090">
    <property type="entry name" value="PGBD-like"/>
    <property type="match status" value="1"/>
</dbReference>